<accession>A0A8J2JCG7</accession>
<organism evidence="1 2">
    <name type="scientific">Allacma fusca</name>
    <dbReference type="NCBI Taxonomy" id="39272"/>
    <lineage>
        <taxon>Eukaryota</taxon>
        <taxon>Metazoa</taxon>
        <taxon>Ecdysozoa</taxon>
        <taxon>Arthropoda</taxon>
        <taxon>Hexapoda</taxon>
        <taxon>Collembola</taxon>
        <taxon>Symphypleona</taxon>
        <taxon>Sminthuridae</taxon>
        <taxon>Allacma</taxon>
    </lineage>
</organism>
<dbReference type="EMBL" id="CAJVCH010047864">
    <property type="protein sequence ID" value="CAG7717688.1"/>
    <property type="molecule type" value="Genomic_DNA"/>
</dbReference>
<proteinExistence type="predicted"/>
<dbReference type="AlphaFoldDB" id="A0A8J2JCG7"/>
<reference evidence="1" key="1">
    <citation type="submission" date="2021-06" db="EMBL/GenBank/DDBJ databases">
        <authorList>
            <person name="Hodson N. C."/>
            <person name="Mongue J. A."/>
            <person name="Jaron S. K."/>
        </authorList>
    </citation>
    <scope>NUCLEOTIDE SEQUENCE</scope>
</reference>
<keyword evidence="2" id="KW-1185">Reference proteome</keyword>
<feature type="non-terminal residue" evidence="1">
    <location>
        <position position="22"/>
    </location>
</feature>
<name>A0A8J2JCG7_9HEXA</name>
<sequence length="22" mass="2592">LLSFINYGNSCPNYEFVVNNRK</sequence>
<comment type="caution">
    <text evidence="1">The sequence shown here is derived from an EMBL/GenBank/DDBJ whole genome shotgun (WGS) entry which is preliminary data.</text>
</comment>
<dbReference type="Proteomes" id="UP000708208">
    <property type="component" value="Unassembled WGS sequence"/>
</dbReference>
<gene>
    <name evidence="1" type="ORF">AFUS01_LOCUS7129</name>
</gene>
<evidence type="ECO:0000313" key="2">
    <source>
        <dbReference type="Proteomes" id="UP000708208"/>
    </source>
</evidence>
<protein>
    <submittedName>
        <fullName evidence="1">Uncharacterized protein</fullName>
    </submittedName>
</protein>
<evidence type="ECO:0000313" key="1">
    <source>
        <dbReference type="EMBL" id="CAG7717688.1"/>
    </source>
</evidence>